<feature type="compositionally biased region" description="Basic residues" evidence="1">
    <location>
        <begin position="45"/>
        <end position="55"/>
    </location>
</feature>
<proteinExistence type="predicted"/>
<evidence type="ECO:0000313" key="3">
    <source>
        <dbReference type="Proteomes" id="UP000255082"/>
    </source>
</evidence>
<reference evidence="2 3" key="1">
    <citation type="submission" date="2018-06" db="EMBL/GenBank/DDBJ databases">
        <authorList>
            <consortium name="Pathogen Informatics"/>
            <person name="Doyle S."/>
        </authorList>
    </citation>
    <scope>NUCLEOTIDE SEQUENCE [LARGE SCALE GENOMIC DNA]</scope>
    <source>
        <strain evidence="2 3">NCTC13184</strain>
    </source>
</reference>
<feature type="compositionally biased region" description="Basic and acidic residues" evidence="1">
    <location>
        <begin position="93"/>
        <end position="104"/>
    </location>
</feature>
<dbReference type="Proteomes" id="UP000255082">
    <property type="component" value="Unassembled WGS sequence"/>
</dbReference>
<name>A0A378X3B9_9NOCA</name>
<evidence type="ECO:0000256" key="1">
    <source>
        <dbReference type="SAM" id="MobiDB-lite"/>
    </source>
</evidence>
<feature type="region of interest" description="Disordered" evidence="1">
    <location>
        <begin position="1"/>
        <end position="195"/>
    </location>
</feature>
<evidence type="ECO:0000313" key="2">
    <source>
        <dbReference type="EMBL" id="SUA47325.1"/>
    </source>
</evidence>
<gene>
    <name evidence="2" type="ORF">NCTC13184_05866</name>
</gene>
<feature type="compositionally biased region" description="Basic residues" evidence="1">
    <location>
        <begin position="110"/>
        <end position="123"/>
    </location>
</feature>
<feature type="region of interest" description="Disordered" evidence="1">
    <location>
        <begin position="210"/>
        <end position="246"/>
    </location>
</feature>
<feature type="compositionally biased region" description="Basic residues" evidence="1">
    <location>
        <begin position="1"/>
        <end position="23"/>
    </location>
</feature>
<protein>
    <submittedName>
        <fullName evidence="2">Uncharacterized protein</fullName>
    </submittedName>
</protein>
<organism evidence="2 3">
    <name type="scientific">Nocardia africana</name>
    <dbReference type="NCBI Taxonomy" id="134964"/>
    <lineage>
        <taxon>Bacteria</taxon>
        <taxon>Bacillati</taxon>
        <taxon>Actinomycetota</taxon>
        <taxon>Actinomycetes</taxon>
        <taxon>Mycobacteriales</taxon>
        <taxon>Nocardiaceae</taxon>
        <taxon>Nocardia</taxon>
    </lineage>
</organism>
<accession>A0A378X3B9</accession>
<dbReference type="EMBL" id="UGRU01000001">
    <property type="protein sequence ID" value="SUA47325.1"/>
    <property type="molecule type" value="Genomic_DNA"/>
</dbReference>
<feature type="compositionally biased region" description="Basic residues" evidence="1">
    <location>
        <begin position="218"/>
        <end position="227"/>
    </location>
</feature>
<sequence length="246" mass="28113">MGHRPPRGLPARRRSARRRRGRRTALAAEAWDLHPGGPQRGASARCRRHHRRPVRSPRITVRGPGFAHPCRDRQPRPRCRWALADPGRGADLPAERDDQRDLQHPPRTPPPRRPRRRVRRTRRHQPEQTPHPRDRRHPRGIDPVLVTPRHRYPHTAGRADSRVPPPTRARAHRGRDVESLPGRDVADPPGQTPVAVVGRATPRLAHPSLHCAREPHHPRPGRGHQHQPRVTSLAGAQRNSHRGYRS</sequence>
<dbReference type="AlphaFoldDB" id="A0A378X3B9"/>